<keyword evidence="1" id="KW-0812">Transmembrane</keyword>
<sequence length="119" mass="14313">MEIESKQKKWLWISLAMFIVPEILWNPVVNILYSFFQSGKINPNTFRNNFLLEYRYEPLLKFFITVQLIGIMLTMFYIIKYRKNVKNLIFWPLVLICSVLVIITAFAFYLMILFNPSFP</sequence>
<dbReference type="AlphaFoldDB" id="A0A1F5Q2E6"/>
<protein>
    <recommendedName>
        <fullName evidence="4">DUF5658 domain-containing protein</fullName>
    </recommendedName>
</protein>
<feature type="transmembrane region" description="Helical" evidence="1">
    <location>
        <begin position="90"/>
        <end position="114"/>
    </location>
</feature>
<comment type="caution">
    <text evidence="2">The sequence shown here is derived from an EMBL/GenBank/DDBJ whole genome shotgun (WGS) entry which is preliminary data.</text>
</comment>
<evidence type="ECO:0000313" key="2">
    <source>
        <dbReference type="EMBL" id="OGE96375.1"/>
    </source>
</evidence>
<proteinExistence type="predicted"/>
<dbReference type="EMBL" id="MFFB01000005">
    <property type="protein sequence ID" value="OGE96375.1"/>
    <property type="molecule type" value="Genomic_DNA"/>
</dbReference>
<keyword evidence="1" id="KW-0472">Membrane</keyword>
<dbReference type="STRING" id="1817841.A3B10_01665"/>
<feature type="transmembrane region" description="Helical" evidence="1">
    <location>
        <begin position="12"/>
        <end position="36"/>
    </location>
</feature>
<evidence type="ECO:0000313" key="3">
    <source>
        <dbReference type="Proteomes" id="UP000177281"/>
    </source>
</evidence>
<organism evidence="2 3">
    <name type="scientific">Candidatus Doudnabacteria bacterium RIFCSPLOWO2_01_FULL_44_21</name>
    <dbReference type="NCBI Taxonomy" id="1817841"/>
    <lineage>
        <taxon>Bacteria</taxon>
        <taxon>Candidatus Doudnaibacteriota</taxon>
    </lineage>
</organism>
<dbReference type="Proteomes" id="UP000177281">
    <property type="component" value="Unassembled WGS sequence"/>
</dbReference>
<reference evidence="2 3" key="1">
    <citation type="journal article" date="2016" name="Nat. Commun.">
        <title>Thousands of microbial genomes shed light on interconnected biogeochemical processes in an aquifer system.</title>
        <authorList>
            <person name="Anantharaman K."/>
            <person name="Brown C.T."/>
            <person name="Hug L.A."/>
            <person name="Sharon I."/>
            <person name="Castelle C.J."/>
            <person name="Probst A.J."/>
            <person name="Thomas B.C."/>
            <person name="Singh A."/>
            <person name="Wilkins M.J."/>
            <person name="Karaoz U."/>
            <person name="Brodie E.L."/>
            <person name="Williams K.H."/>
            <person name="Hubbard S.S."/>
            <person name="Banfield J.F."/>
        </authorList>
    </citation>
    <scope>NUCLEOTIDE SEQUENCE [LARGE SCALE GENOMIC DNA]</scope>
</reference>
<keyword evidence="1" id="KW-1133">Transmembrane helix</keyword>
<accession>A0A1F5Q2E6</accession>
<evidence type="ECO:0008006" key="4">
    <source>
        <dbReference type="Google" id="ProtNLM"/>
    </source>
</evidence>
<gene>
    <name evidence="2" type="ORF">A3B10_01665</name>
</gene>
<evidence type="ECO:0000256" key="1">
    <source>
        <dbReference type="SAM" id="Phobius"/>
    </source>
</evidence>
<feature type="transmembrane region" description="Helical" evidence="1">
    <location>
        <begin position="59"/>
        <end position="78"/>
    </location>
</feature>
<name>A0A1F5Q2E6_9BACT</name>